<feature type="compositionally biased region" description="Polar residues" evidence="1">
    <location>
        <begin position="150"/>
        <end position="159"/>
    </location>
</feature>
<evidence type="ECO:0008006" key="4">
    <source>
        <dbReference type="Google" id="ProtNLM"/>
    </source>
</evidence>
<evidence type="ECO:0000313" key="2">
    <source>
        <dbReference type="EMBL" id="GAA2617099.1"/>
    </source>
</evidence>
<organism evidence="2 3">
    <name type="scientific">Streptomyces axinellae</name>
    <dbReference type="NCBI Taxonomy" id="552788"/>
    <lineage>
        <taxon>Bacteria</taxon>
        <taxon>Bacillati</taxon>
        <taxon>Actinomycetota</taxon>
        <taxon>Actinomycetes</taxon>
        <taxon>Kitasatosporales</taxon>
        <taxon>Streptomycetaceae</taxon>
        <taxon>Streptomyces</taxon>
    </lineage>
</organism>
<dbReference type="InterPro" id="IPR017853">
    <property type="entry name" value="GH"/>
</dbReference>
<dbReference type="SUPFAM" id="SSF51445">
    <property type="entry name" value="(Trans)glycosidases"/>
    <property type="match status" value="1"/>
</dbReference>
<reference evidence="2 3" key="1">
    <citation type="journal article" date="2019" name="Int. J. Syst. Evol. Microbiol.">
        <title>The Global Catalogue of Microorganisms (GCM) 10K type strain sequencing project: providing services to taxonomists for standard genome sequencing and annotation.</title>
        <authorList>
            <consortium name="The Broad Institute Genomics Platform"/>
            <consortium name="The Broad Institute Genome Sequencing Center for Infectious Disease"/>
            <person name="Wu L."/>
            <person name="Ma J."/>
        </authorList>
    </citation>
    <scope>NUCLEOTIDE SEQUENCE [LARGE SCALE GENOMIC DNA]</scope>
    <source>
        <strain evidence="2 3">JCM 16373</strain>
    </source>
</reference>
<sequence>MCMPQPIRRPAPWNGSCSFPANGRGIGGGLGSLQNIGGGKLAGGSARTFVDNWDTERNGSTLSYRDGAAYALATIFMLAHPYGSPNVYSGYEFSAGDAGPPSGGSGWTGNHARPEITAWSASATPSATPGCGTGGRRGPHSPSAGATGASWRSTTATLS</sequence>
<keyword evidence="3" id="KW-1185">Reference proteome</keyword>
<dbReference type="Gene3D" id="3.20.20.80">
    <property type="entry name" value="Glycosidases"/>
    <property type="match status" value="1"/>
</dbReference>
<evidence type="ECO:0000256" key="1">
    <source>
        <dbReference type="SAM" id="MobiDB-lite"/>
    </source>
</evidence>
<gene>
    <name evidence="2" type="ORF">GCM10009863_33590</name>
</gene>
<name>A0ABN3Q8G2_9ACTN</name>
<proteinExistence type="predicted"/>
<feature type="region of interest" description="Disordered" evidence="1">
    <location>
        <begin position="119"/>
        <end position="159"/>
    </location>
</feature>
<evidence type="ECO:0000313" key="3">
    <source>
        <dbReference type="Proteomes" id="UP001501447"/>
    </source>
</evidence>
<accession>A0ABN3Q8G2</accession>
<dbReference type="Proteomes" id="UP001501447">
    <property type="component" value="Unassembled WGS sequence"/>
</dbReference>
<comment type="caution">
    <text evidence="2">The sequence shown here is derived from an EMBL/GenBank/DDBJ whole genome shotgun (WGS) entry which is preliminary data.</text>
</comment>
<feature type="compositionally biased region" description="Low complexity" evidence="1">
    <location>
        <begin position="119"/>
        <end position="130"/>
    </location>
</feature>
<dbReference type="EMBL" id="BAAARJ010000010">
    <property type="protein sequence ID" value="GAA2617099.1"/>
    <property type="molecule type" value="Genomic_DNA"/>
</dbReference>
<protein>
    <recommendedName>
        <fullName evidence="4">Glycosyl hydrolase family 13 catalytic domain-containing protein</fullName>
    </recommendedName>
</protein>